<comment type="caution">
    <text evidence="2">The sequence shown here is derived from an EMBL/GenBank/DDBJ whole genome shotgun (WGS) entry which is preliminary data.</text>
</comment>
<name>A0A6A3NQ49_9STRA</name>
<dbReference type="EMBL" id="QXFU01000517">
    <property type="protein sequence ID" value="KAE9031629.1"/>
    <property type="molecule type" value="Genomic_DNA"/>
</dbReference>
<sequence length="73" mass="7733">MVLKPRPLALVDATWTALTLGALDMLKLSVNAELMVELHGANIRGAHLRLAGEVSALNTVNGVNARKKTAKTS</sequence>
<evidence type="ECO:0000313" key="6">
    <source>
        <dbReference type="Proteomes" id="UP000435112"/>
    </source>
</evidence>
<dbReference type="AlphaFoldDB" id="A0A6A3NQ49"/>
<evidence type="ECO:0000313" key="1">
    <source>
        <dbReference type="EMBL" id="KAE9031629.1"/>
    </source>
</evidence>
<keyword evidence="5" id="KW-1185">Reference proteome</keyword>
<evidence type="ECO:0000313" key="4">
    <source>
        <dbReference type="Proteomes" id="UP000429607"/>
    </source>
</evidence>
<dbReference type="Proteomes" id="UP000429607">
    <property type="component" value="Unassembled WGS sequence"/>
</dbReference>
<evidence type="ECO:0000313" key="3">
    <source>
        <dbReference type="EMBL" id="KAE9348363.1"/>
    </source>
</evidence>
<dbReference type="Proteomes" id="UP000435112">
    <property type="component" value="Unassembled WGS sequence"/>
</dbReference>
<evidence type="ECO:0000313" key="5">
    <source>
        <dbReference type="Proteomes" id="UP000434957"/>
    </source>
</evidence>
<proteinExistence type="predicted"/>
<organism evidence="2 4">
    <name type="scientific">Phytophthora rubi</name>
    <dbReference type="NCBI Taxonomy" id="129364"/>
    <lineage>
        <taxon>Eukaryota</taxon>
        <taxon>Sar</taxon>
        <taxon>Stramenopiles</taxon>
        <taxon>Oomycota</taxon>
        <taxon>Peronosporomycetes</taxon>
        <taxon>Peronosporales</taxon>
        <taxon>Peronosporaceae</taxon>
        <taxon>Phytophthora</taxon>
    </lineage>
</organism>
<reference evidence="4 6" key="1">
    <citation type="submission" date="2018-09" db="EMBL/GenBank/DDBJ databases">
        <title>Genomic investigation of the strawberry pathogen Phytophthora fragariae indicates pathogenicity is determined by transcriptional variation in three key races.</title>
        <authorList>
            <person name="Adams T.M."/>
            <person name="Armitage A.D."/>
            <person name="Sobczyk M.K."/>
            <person name="Bates H.J."/>
            <person name="Dunwell J.M."/>
            <person name="Nellist C.F."/>
            <person name="Harrison R.J."/>
        </authorList>
    </citation>
    <scope>NUCLEOTIDE SEQUENCE [LARGE SCALE GENOMIC DNA]</scope>
    <source>
        <strain evidence="2 4">SCRP249</strain>
        <strain evidence="1 6">SCRP324</strain>
        <strain evidence="3 5">SCRP333</strain>
    </source>
</reference>
<accession>A0A6A3NQ49</accession>
<dbReference type="EMBL" id="QXFT01000288">
    <property type="protein sequence ID" value="KAE9348363.1"/>
    <property type="molecule type" value="Genomic_DNA"/>
</dbReference>
<gene>
    <name evidence="2" type="ORF">PR001_g6142</name>
    <name evidence="1" type="ORF">PR002_g9602</name>
    <name evidence="3" type="ORF">PR003_g6460</name>
</gene>
<protein>
    <submittedName>
        <fullName evidence="2">Uncharacterized protein</fullName>
    </submittedName>
</protein>
<dbReference type="Proteomes" id="UP000434957">
    <property type="component" value="Unassembled WGS sequence"/>
</dbReference>
<evidence type="ECO:0000313" key="2">
    <source>
        <dbReference type="EMBL" id="KAE9042574.1"/>
    </source>
</evidence>
<dbReference type="EMBL" id="QXFV01000284">
    <property type="protein sequence ID" value="KAE9042574.1"/>
    <property type="molecule type" value="Genomic_DNA"/>
</dbReference>